<evidence type="ECO:0000313" key="3">
    <source>
        <dbReference type="Proteomes" id="UP001611415"/>
    </source>
</evidence>
<accession>A0ABW7WZI5</accession>
<dbReference type="InterPro" id="IPR001646">
    <property type="entry name" value="5peptide_repeat"/>
</dbReference>
<dbReference type="Pfam" id="PF13599">
    <property type="entry name" value="Pentapeptide_4"/>
    <property type="match status" value="1"/>
</dbReference>
<sequence length="218" mass="24182">MARELADLPFARYLTPLEEEPEREGDYDCVHVDDRQLEHLGAEHVRFAESALSSLTVTRGSFRYGRFTDVWLRAVAWIGTDLSDTSWQDAEFVEGAFSGVDAGGAVLRRVRFEGCKFDSVNFRRAKLREVSFVDCVLRHTDFGDADLTTVSFPRSTLTDLSLTKTTMRKVDLRGATRIGIADGIEGLRGATVTPLQLMDLAPSFASALGITVAEESWP</sequence>
<name>A0ABW7WZI5_9NOCA</name>
<organism evidence="2 3">
    <name type="scientific">Nocardia xishanensis</name>
    <dbReference type="NCBI Taxonomy" id="238964"/>
    <lineage>
        <taxon>Bacteria</taxon>
        <taxon>Bacillati</taxon>
        <taxon>Actinomycetota</taxon>
        <taxon>Actinomycetes</taxon>
        <taxon>Mycobacteriales</taxon>
        <taxon>Nocardiaceae</taxon>
        <taxon>Nocardia</taxon>
    </lineage>
</organism>
<dbReference type="PANTHER" id="PTHR47485:SF1">
    <property type="entry name" value="THYLAKOID LUMENAL 17.4 KDA PROTEIN, CHLOROPLASTIC"/>
    <property type="match status" value="1"/>
</dbReference>
<dbReference type="Proteomes" id="UP001611415">
    <property type="component" value="Unassembled WGS sequence"/>
</dbReference>
<dbReference type="SUPFAM" id="SSF141571">
    <property type="entry name" value="Pentapeptide repeat-like"/>
    <property type="match status" value="1"/>
</dbReference>
<dbReference type="PANTHER" id="PTHR47485">
    <property type="entry name" value="THYLAKOID LUMENAL 17.4 KDA PROTEIN, CHLOROPLASTIC"/>
    <property type="match status" value="1"/>
</dbReference>
<comment type="caution">
    <text evidence="2">The sequence shown here is derived from an EMBL/GenBank/DDBJ whole genome shotgun (WGS) entry which is preliminary data.</text>
</comment>
<keyword evidence="1" id="KW-0677">Repeat</keyword>
<keyword evidence="3" id="KW-1185">Reference proteome</keyword>
<evidence type="ECO:0000256" key="1">
    <source>
        <dbReference type="ARBA" id="ARBA00022737"/>
    </source>
</evidence>
<dbReference type="EMBL" id="JBIRYO010000007">
    <property type="protein sequence ID" value="MFI2474254.1"/>
    <property type="molecule type" value="Genomic_DNA"/>
</dbReference>
<proteinExistence type="predicted"/>
<dbReference type="RefSeq" id="WP_397092619.1">
    <property type="nucleotide sequence ID" value="NZ_JBIRYO010000007.1"/>
</dbReference>
<dbReference type="Gene3D" id="2.160.20.80">
    <property type="entry name" value="E3 ubiquitin-protein ligase SopA"/>
    <property type="match status" value="1"/>
</dbReference>
<protein>
    <submittedName>
        <fullName evidence="2">Pentapeptide repeat-containing protein</fullName>
    </submittedName>
</protein>
<evidence type="ECO:0000313" key="2">
    <source>
        <dbReference type="EMBL" id="MFI2474254.1"/>
    </source>
</evidence>
<reference evidence="2 3" key="1">
    <citation type="submission" date="2024-10" db="EMBL/GenBank/DDBJ databases">
        <title>The Natural Products Discovery Center: Release of the First 8490 Sequenced Strains for Exploring Actinobacteria Biosynthetic Diversity.</title>
        <authorList>
            <person name="Kalkreuter E."/>
            <person name="Kautsar S.A."/>
            <person name="Yang D."/>
            <person name="Bader C.D."/>
            <person name="Teijaro C.N."/>
            <person name="Fluegel L."/>
            <person name="Davis C.M."/>
            <person name="Simpson J.R."/>
            <person name="Lauterbach L."/>
            <person name="Steele A.D."/>
            <person name="Gui C."/>
            <person name="Meng S."/>
            <person name="Li G."/>
            <person name="Viehrig K."/>
            <person name="Ye F."/>
            <person name="Su P."/>
            <person name="Kiefer A.F."/>
            <person name="Nichols A."/>
            <person name="Cepeda A.J."/>
            <person name="Yan W."/>
            <person name="Fan B."/>
            <person name="Jiang Y."/>
            <person name="Adhikari A."/>
            <person name="Zheng C.-J."/>
            <person name="Schuster L."/>
            <person name="Cowan T.M."/>
            <person name="Smanski M.J."/>
            <person name="Chevrette M.G."/>
            <person name="De Carvalho L.P.S."/>
            <person name="Shen B."/>
        </authorList>
    </citation>
    <scope>NUCLEOTIDE SEQUENCE [LARGE SCALE GENOMIC DNA]</scope>
    <source>
        <strain evidence="2 3">NPDC019275</strain>
    </source>
</reference>
<gene>
    <name evidence="2" type="ORF">ACH49W_12830</name>
</gene>